<comment type="subcellular location">
    <subcellularLocation>
        <location evidence="1">Membrane</location>
    </subcellularLocation>
</comment>
<dbReference type="PATRIC" id="fig|1162668.3.peg.684"/>
<dbReference type="GO" id="GO:0016020">
    <property type="term" value="C:membrane"/>
    <property type="evidence" value="ECO:0007669"/>
    <property type="project" value="UniProtKB-SubCell"/>
</dbReference>
<sequence>MRNVKLETWGAMILSAGIILCAGCSFDKHVDISATKDINKGLKTFSDAKPKPPEDFEVSDSAWFAGSEDRVRIRRSEHIRLHIRPKHLPALFEKRVLLVSEKPIGIADITSEITTSTGLLVTVTTPRKMGISGNVSGMGGGMGMPMMGGSSPAGAPSAPSLQAGTSSGETFLKKKIRVDWDGSLEGLLDYTASRFGLFWTYRDHVVSFGRTTTKIFRINAAPVMNIVSNSISDSGMTGLSSILMNQGAAGGMGGGAGMMGGGMTGGMGGSSMMGGGMSGGMTGGMGGSSMMGGGMGGGMGGSGQNVSSFSISTVWSEISQSLKSILGGRGNYSIAQSAGTVTVTTTPRIMGEIAEYVHDLNNSLSRHVWLKVEVLDVNLTDQNANSFNLSAALSGLAKSGSILTTGQPGVFSLAGASPITTTTMTLPNSSTNAVIHALSSLGKTSVATRSFVTTLNDQAVPVQNVQNIGYLMENLAGIAGIGQSTFTQNIPGSVTVGFTMTLVPHLLDNKEMLLGVSIDDTNLNQMQTLTSGGGSIQLPNTSQRSFMQWVKLTSGQTAVIGGYEQTRRVFQQNGTGTPSNFYLGGGQNSQIVRDAIVILVTPVVGG</sequence>
<evidence type="ECO:0000256" key="3">
    <source>
        <dbReference type="ARBA" id="ARBA00023136"/>
    </source>
</evidence>
<evidence type="ECO:0000259" key="5">
    <source>
        <dbReference type="Pfam" id="PF00263"/>
    </source>
</evidence>
<reference evidence="7" key="2">
    <citation type="submission" date="2012-03" db="EMBL/GenBank/DDBJ databases">
        <title>The complete genome sequence of the pioneer microbe on fresh volcanic deposit, Leptospirillum ferrooxidans strain C2-3.</title>
        <authorList>
            <person name="Fujimura R."/>
            <person name="Sato Y."/>
            <person name="Nishizawa T."/>
            <person name="Nanba K."/>
            <person name="Oshima K."/>
            <person name="Hattori M."/>
            <person name="Kamijo T."/>
            <person name="Ohta H."/>
        </authorList>
    </citation>
    <scope>NUCLEOTIDE SEQUENCE [LARGE SCALE GENOMIC DNA]</scope>
    <source>
        <strain evidence="7">C2-3</strain>
    </source>
</reference>
<dbReference type="InterPro" id="IPR004846">
    <property type="entry name" value="T2SS/T3SS_dom"/>
</dbReference>
<keyword evidence="3" id="KW-0472">Membrane</keyword>
<evidence type="ECO:0000256" key="1">
    <source>
        <dbReference type="ARBA" id="ARBA00004370"/>
    </source>
</evidence>
<dbReference type="RefSeq" id="WP_014448791.1">
    <property type="nucleotide sequence ID" value="NC_017094.1"/>
</dbReference>
<keyword evidence="2" id="KW-0732">Signal</keyword>
<dbReference type="HOGENOM" id="CLU_437303_0_0_0"/>
<protein>
    <submittedName>
        <fullName evidence="6">Type IV pilus biosynthesis protein</fullName>
    </submittedName>
</protein>
<dbReference type="PANTHER" id="PTHR30332:SF24">
    <property type="entry name" value="SECRETIN GSPD-RELATED"/>
    <property type="match status" value="1"/>
</dbReference>
<evidence type="ECO:0000256" key="4">
    <source>
        <dbReference type="RuleBase" id="RU004003"/>
    </source>
</evidence>
<reference evidence="6 7" key="1">
    <citation type="journal article" date="2012" name="J. Bacteriol.">
        <title>Complete Genome Sequence of Leptospirillum ferrooxidans Strain C2-3, Isolated from a Fresh Volcanic Ash Deposit on the Island of Miyake, Japan.</title>
        <authorList>
            <person name="Fujimura R."/>
            <person name="Sato Y."/>
            <person name="Nishizawa T."/>
            <person name="Oshima K."/>
            <person name="Kim S.-W."/>
            <person name="Hattori M."/>
            <person name="Kamijo T."/>
            <person name="Ohta H."/>
        </authorList>
    </citation>
    <scope>NUCLEOTIDE SEQUENCE [LARGE SCALE GENOMIC DNA]</scope>
    <source>
        <strain evidence="6 7">C2-3</strain>
    </source>
</reference>
<dbReference type="Proteomes" id="UP000007382">
    <property type="component" value="Chromosome"/>
</dbReference>
<accession>I0IM00</accession>
<comment type="similarity">
    <text evidence="4">Belongs to the bacterial secretin family.</text>
</comment>
<dbReference type="Pfam" id="PF00263">
    <property type="entry name" value="Secretin"/>
    <property type="match status" value="1"/>
</dbReference>
<dbReference type="KEGG" id="lfc:LFE_0583"/>
<dbReference type="GO" id="GO:0009306">
    <property type="term" value="P:protein secretion"/>
    <property type="evidence" value="ECO:0007669"/>
    <property type="project" value="InterPro"/>
</dbReference>
<evidence type="ECO:0000313" key="6">
    <source>
        <dbReference type="EMBL" id="BAM06299.1"/>
    </source>
</evidence>
<dbReference type="EMBL" id="AP012342">
    <property type="protein sequence ID" value="BAM06299.1"/>
    <property type="molecule type" value="Genomic_DNA"/>
</dbReference>
<evidence type="ECO:0000256" key="2">
    <source>
        <dbReference type="ARBA" id="ARBA00022729"/>
    </source>
</evidence>
<gene>
    <name evidence="6" type="ordered locus">LFE_0583</name>
</gene>
<dbReference type="OrthoDB" id="6638496at2"/>
<dbReference type="STRING" id="1162668.LFE_0583"/>
<keyword evidence="7" id="KW-1185">Reference proteome</keyword>
<organism evidence="6 7">
    <name type="scientific">Leptospirillum ferrooxidans (strain C2-3)</name>
    <dbReference type="NCBI Taxonomy" id="1162668"/>
    <lineage>
        <taxon>Bacteria</taxon>
        <taxon>Pseudomonadati</taxon>
        <taxon>Nitrospirota</taxon>
        <taxon>Nitrospiria</taxon>
        <taxon>Nitrospirales</taxon>
        <taxon>Nitrospiraceae</taxon>
        <taxon>Leptospirillum</taxon>
    </lineage>
</organism>
<proteinExistence type="inferred from homology"/>
<evidence type="ECO:0000313" key="7">
    <source>
        <dbReference type="Proteomes" id="UP000007382"/>
    </source>
</evidence>
<dbReference type="eggNOG" id="COG1450">
    <property type="taxonomic scope" value="Bacteria"/>
</dbReference>
<dbReference type="InterPro" id="IPR050810">
    <property type="entry name" value="Bact_Secretion_Sys_Channel"/>
</dbReference>
<name>I0IM00_LEPFC</name>
<feature type="domain" description="Type II/III secretion system secretin-like" evidence="5">
    <location>
        <begin position="437"/>
        <end position="574"/>
    </location>
</feature>
<dbReference type="AlphaFoldDB" id="I0IM00"/>
<dbReference type="PANTHER" id="PTHR30332">
    <property type="entry name" value="PROBABLE GENERAL SECRETION PATHWAY PROTEIN D"/>
    <property type="match status" value="1"/>
</dbReference>